<keyword evidence="2" id="KW-1185">Reference proteome</keyword>
<evidence type="ECO:0000313" key="2">
    <source>
        <dbReference type="Proteomes" id="UP000639051"/>
    </source>
</evidence>
<gene>
    <name evidence="1" type="ORF">JJE72_12330</name>
</gene>
<organism evidence="1 2">
    <name type="scientific">Sinomonas cellulolyticus</name>
    <dbReference type="NCBI Taxonomy" id="2801916"/>
    <lineage>
        <taxon>Bacteria</taxon>
        <taxon>Bacillati</taxon>
        <taxon>Actinomycetota</taxon>
        <taxon>Actinomycetes</taxon>
        <taxon>Micrococcales</taxon>
        <taxon>Micrococcaceae</taxon>
        <taxon>Sinomonas</taxon>
    </lineage>
</organism>
<sequence>MNGHGGGHDPRPSEAWHFFGPADIRKINKAGYATPRGGDKGAYQNHVYRNNRVIVPFEHLEQVDLVKYVDGYVVRLFPDQYFEAPGIVRSRFAEPNAPVVGRDAFVLYRSHASLEEFPPPPDWEVRWLSRDGRAVPRRGERVKDSGDYVLRLSNVGSSRPARHEGPPQGIFAPEYAPAQTNFECQAMLAWLIVHARSSPYTTSQAFHLKRILEYSGLLGDRLERAGVTRNGLSICPLCLRVIDYEELHRPIEFNQVDGLLNAALQVEGATRSTKVNLFHLEPLVYETLNHRPTSVAWGHATCNTLLGQRHCYSLAELQEAGRKIGFIDDDDELVTFGWMSNDFKMIRSPHGAVWVQLSDDMTVEEQSASFDAAEDLPLTAAVVEDEPLAEEQGL</sequence>
<dbReference type="Proteomes" id="UP000639051">
    <property type="component" value="Unassembled WGS sequence"/>
</dbReference>
<comment type="caution">
    <text evidence="1">The sequence shown here is derived from an EMBL/GenBank/DDBJ whole genome shotgun (WGS) entry which is preliminary data.</text>
</comment>
<dbReference type="RefSeq" id="WP_201896937.1">
    <property type="nucleotide sequence ID" value="NZ_BNCM01000003.1"/>
</dbReference>
<dbReference type="EMBL" id="JAERRC010000030">
    <property type="protein sequence ID" value="MBL0706288.1"/>
    <property type="molecule type" value="Genomic_DNA"/>
</dbReference>
<protein>
    <submittedName>
        <fullName evidence="1">Uncharacterized protein</fullName>
    </submittedName>
</protein>
<proteinExistence type="predicted"/>
<name>A0ABS1K494_9MICC</name>
<reference evidence="1 2" key="1">
    <citation type="submission" date="2021-01" db="EMBL/GenBank/DDBJ databases">
        <title>Genome public.</title>
        <authorList>
            <person name="Liu C."/>
            <person name="Sun Q."/>
        </authorList>
    </citation>
    <scope>NUCLEOTIDE SEQUENCE [LARGE SCALE GENOMIC DNA]</scope>
    <source>
        <strain evidence="1 2">JC656</strain>
    </source>
</reference>
<evidence type="ECO:0000313" key="1">
    <source>
        <dbReference type="EMBL" id="MBL0706288.1"/>
    </source>
</evidence>
<accession>A0ABS1K494</accession>